<organism evidence="1 2">
    <name type="scientific">Portunus trituberculatus</name>
    <name type="common">Swimming crab</name>
    <name type="synonym">Neptunus trituberculatus</name>
    <dbReference type="NCBI Taxonomy" id="210409"/>
    <lineage>
        <taxon>Eukaryota</taxon>
        <taxon>Metazoa</taxon>
        <taxon>Ecdysozoa</taxon>
        <taxon>Arthropoda</taxon>
        <taxon>Crustacea</taxon>
        <taxon>Multicrustacea</taxon>
        <taxon>Malacostraca</taxon>
        <taxon>Eumalacostraca</taxon>
        <taxon>Eucarida</taxon>
        <taxon>Decapoda</taxon>
        <taxon>Pleocyemata</taxon>
        <taxon>Brachyura</taxon>
        <taxon>Eubrachyura</taxon>
        <taxon>Portunoidea</taxon>
        <taxon>Portunidae</taxon>
        <taxon>Portuninae</taxon>
        <taxon>Portunus</taxon>
    </lineage>
</organism>
<reference evidence="1 2" key="1">
    <citation type="submission" date="2019-05" db="EMBL/GenBank/DDBJ databases">
        <title>Another draft genome of Portunus trituberculatus and its Hox gene families provides insights of decapod evolution.</title>
        <authorList>
            <person name="Jeong J.-H."/>
            <person name="Song I."/>
            <person name="Kim S."/>
            <person name="Choi T."/>
            <person name="Kim D."/>
            <person name="Ryu S."/>
            <person name="Kim W."/>
        </authorList>
    </citation>
    <scope>NUCLEOTIDE SEQUENCE [LARGE SCALE GENOMIC DNA]</scope>
    <source>
        <tissue evidence="1">Muscle</tissue>
    </source>
</reference>
<accession>A0A5B7EYV2</accession>
<evidence type="ECO:0000313" key="2">
    <source>
        <dbReference type="Proteomes" id="UP000324222"/>
    </source>
</evidence>
<protein>
    <submittedName>
        <fullName evidence="1">Uncharacterized protein</fullName>
    </submittedName>
</protein>
<evidence type="ECO:0000313" key="1">
    <source>
        <dbReference type="EMBL" id="MPC39422.1"/>
    </source>
</evidence>
<comment type="caution">
    <text evidence="1">The sequence shown here is derived from an EMBL/GenBank/DDBJ whole genome shotgun (WGS) entry which is preliminary data.</text>
</comment>
<gene>
    <name evidence="1" type="ORF">E2C01_032958</name>
</gene>
<proteinExistence type="predicted"/>
<sequence length="100" mass="11562">MVSGVEEFLSLRRKSLPAMPPSHFMPSGLPGHPPYRRTCLSVASLLVFPWRAKPDHSLFLCSPDVSKTRRNLLNFLIAMGTCRRRWSRKRKNERKEGRRG</sequence>
<dbReference type="EMBL" id="VSRR010004356">
    <property type="protein sequence ID" value="MPC39422.1"/>
    <property type="molecule type" value="Genomic_DNA"/>
</dbReference>
<dbReference type="AlphaFoldDB" id="A0A5B7EYV2"/>
<name>A0A5B7EYV2_PORTR</name>
<keyword evidence="2" id="KW-1185">Reference proteome</keyword>
<dbReference type="Proteomes" id="UP000324222">
    <property type="component" value="Unassembled WGS sequence"/>
</dbReference>